<evidence type="ECO:0000256" key="4">
    <source>
        <dbReference type="ARBA" id="ARBA00022692"/>
    </source>
</evidence>
<dbReference type="EMBL" id="JBGEDP010000001">
    <property type="protein sequence ID" value="MEY8014867.1"/>
    <property type="molecule type" value="Genomic_DNA"/>
</dbReference>
<evidence type="ECO:0000256" key="8">
    <source>
        <dbReference type="ARBA" id="ARBA00023136"/>
    </source>
</evidence>
<sequence>MGATTAGIVFLAVLVAALVVVHVPLGDYMFRVYTAQRDSHVEKVIYRLIGVDSRSEQSWGAYARSVLAFSAVGIFFLFGFQLVQDKLPLHLHDPATAMTPALAWNTAVSFVTNTNWQAYSGESTQGHLVQMAGLAVQNFISAAVGMAVAVALVRGFARQRTAELGNFWVDLVRGTLRILLPIATVGAIVLVVGGAIQNFHLNDQVVTTLGGVHQTITGGPVASQEAIKELGTNGGGFYNANSAHPFENPTAWTNWVEIFLIAVIGFSLPRTFGRMVGSARQGFAIAGVMAALALISFGVTMWMQLQHHGTVPSSAAGAMEGVEQRFGVADSAVFAVTTTLTSCGAVDSFHDSYTSLGGMMTMFNMQLGEVAPGGVGSGLYGMLILAVITVFIAGLMVGRTPEYLGKKITPREIKLAATYFLVSPLIVLIGTATAMALAGERAAMLNGGPHGLSEVLYAFTSAANNNGSAFAGLGANTDWYNTALGLAMVFGRFAPIVLVLALAGSLAKQGSTPDSAGTLPTHRPQFVGMVAGVTLILVALTFLPMLALGPLAEGMH</sequence>
<keyword evidence="7 9" id="KW-0406">Ion transport</keyword>
<feature type="transmembrane region" description="Helical" evidence="9">
    <location>
        <begin position="6"/>
        <end position="30"/>
    </location>
</feature>
<keyword evidence="11" id="KW-1185">Reference proteome</keyword>
<dbReference type="HAMAP" id="MF_00275">
    <property type="entry name" value="KdpA"/>
    <property type="match status" value="1"/>
</dbReference>
<comment type="caution">
    <text evidence="10">The sequence shown here is derived from an EMBL/GenBank/DDBJ whole genome shotgun (WGS) entry which is preliminary data.</text>
</comment>
<keyword evidence="5 9" id="KW-0630">Potassium</keyword>
<accession>A0ABV4BX39</accession>
<keyword evidence="1 9" id="KW-0813">Transport</keyword>
<evidence type="ECO:0000313" key="11">
    <source>
        <dbReference type="Proteomes" id="UP001564760"/>
    </source>
</evidence>
<feature type="transmembrane region" description="Helical" evidence="9">
    <location>
        <begin position="283"/>
        <end position="303"/>
    </location>
</feature>
<dbReference type="Proteomes" id="UP001564760">
    <property type="component" value="Unassembled WGS sequence"/>
</dbReference>
<evidence type="ECO:0000256" key="1">
    <source>
        <dbReference type="ARBA" id="ARBA00022448"/>
    </source>
</evidence>
<feature type="transmembrane region" description="Helical" evidence="9">
    <location>
        <begin position="139"/>
        <end position="157"/>
    </location>
</feature>
<evidence type="ECO:0000256" key="2">
    <source>
        <dbReference type="ARBA" id="ARBA00022475"/>
    </source>
</evidence>
<gene>
    <name evidence="9 10" type="primary">kdpA</name>
    <name evidence="10" type="ORF">AB8998_07520</name>
</gene>
<comment type="subcellular location">
    <subcellularLocation>
        <location evidence="9">Cell membrane</location>
        <topology evidence="9">Multi-pass membrane protein</topology>
    </subcellularLocation>
</comment>
<dbReference type="NCBIfam" id="TIGR00680">
    <property type="entry name" value="kdpA"/>
    <property type="match status" value="1"/>
</dbReference>
<dbReference type="PIRSF" id="PIRSF001294">
    <property type="entry name" value="K_ATPaseA"/>
    <property type="match status" value="1"/>
</dbReference>
<keyword evidence="6 9" id="KW-1133">Transmembrane helix</keyword>
<evidence type="ECO:0000256" key="9">
    <source>
        <dbReference type="HAMAP-Rule" id="MF_00275"/>
    </source>
</evidence>
<protein>
    <recommendedName>
        <fullName evidence="9">Potassium-transporting ATPase potassium-binding subunit</fullName>
    </recommendedName>
    <alternativeName>
        <fullName evidence="9">ATP phosphohydrolase [potassium-transporting] A chain</fullName>
    </alternativeName>
    <alternativeName>
        <fullName evidence="9">Potassium-binding and translocating subunit A</fullName>
    </alternativeName>
    <alternativeName>
        <fullName evidence="9">Potassium-translocating ATPase A chain</fullName>
    </alternativeName>
</protein>
<comment type="function">
    <text evidence="9">Part of the high-affinity ATP-driven potassium transport (or Kdp) system, which catalyzes the hydrolysis of ATP coupled with the electrogenic transport of potassium into the cytoplasm. This subunit binds the extracellular potassium ions and delivers the ions to the membrane domain of KdpB through an intramembrane tunnel.</text>
</comment>
<proteinExistence type="inferred from homology"/>
<dbReference type="RefSeq" id="WP_369737287.1">
    <property type="nucleotide sequence ID" value="NZ_JBGEDP010000001.1"/>
</dbReference>
<comment type="similarity">
    <text evidence="9">Belongs to the KdpA family.</text>
</comment>
<comment type="subunit">
    <text evidence="9">The system is composed of three essential subunits: KdpA, KdpB and KdpC.</text>
</comment>
<organism evidence="10 11">
    <name type="scientific">Mycobacterium servetii</name>
    <dbReference type="NCBI Taxonomy" id="3237418"/>
    <lineage>
        <taxon>Bacteria</taxon>
        <taxon>Bacillati</taxon>
        <taxon>Actinomycetota</taxon>
        <taxon>Actinomycetes</taxon>
        <taxon>Mycobacteriales</taxon>
        <taxon>Mycobacteriaceae</taxon>
        <taxon>Mycobacterium</taxon>
    </lineage>
</organism>
<feature type="transmembrane region" description="Helical" evidence="9">
    <location>
        <begin position="178"/>
        <end position="196"/>
    </location>
</feature>
<dbReference type="InterPro" id="IPR004623">
    <property type="entry name" value="KdpA"/>
</dbReference>
<keyword evidence="3 9" id="KW-0633">Potassium transport</keyword>
<dbReference type="PANTHER" id="PTHR30607:SF2">
    <property type="entry name" value="POTASSIUM-TRANSPORTING ATPASE POTASSIUM-BINDING SUBUNIT"/>
    <property type="match status" value="1"/>
</dbReference>
<keyword evidence="2 9" id="KW-1003">Cell membrane</keyword>
<evidence type="ECO:0000256" key="3">
    <source>
        <dbReference type="ARBA" id="ARBA00022538"/>
    </source>
</evidence>
<feature type="transmembrane region" description="Helical" evidence="9">
    <location>
        <begin position="252"/>
        <end position="271"/>
    </location>
</feature>
<reference evidence="10 11" key="1">
    <citation type="submission" date="2024-08" db="EMBL/GenBank/DDBJ databases">
        <title>Mycobacterium servetensis sp. nov., a novel rapid-growing mycobacterial species recovered from a human patient in Zaragoza, Spain.</title>
        <authorList>
            <person name="Tristancho-Baro A.I."/>
            <person name="Buenestado-Serrano S."/>
            <person name="Garcia De Viedma D."/>
            <person name="Milagro-Beamonte A."/>
            <person name="Burillo N."/>
            <person name="Sanz S."/>
            <person name="Lopez-Calleja A.I."/>
            <person name="Penas-Utrilla D."/>
            <person name="Guardingo M."/>
            <person name="Garcia M.J."/>
            <person name="Vinuelas-Bayon J."/>
        </authorList>
    </citation>
    <scope>NUCLEOTIDE SEQUENCE [LARGE SCALE GENOMIC DNA]</scope>
    <source>
        <strain evidence="11">HUMS_12744610</strain>
    </source>
</reference>
<dbReference type="PANTHER" id="PTHR30607">
    <property type="entry name" value="POTASSIUM-TRANSPORTING ATPASE A CHAIN"/>
    <property type="match status" value="1"/>
</dbReference>
<feature type="transmembrane region" description="Helical" evidence="9">
    <location>
        <begin position="483"/>
        <end position="506"/>
    </location>
</feature>
<keyword evidence="4 9" id="KW-0812">Transmembrane</keyword>
<feature type="transmembrane region" description="Helical" evidence="9">
    <location>
        <begin position="419"/>
        <end position="439"/>
    </location>
</feature>
<evidence type="ECO:0000256" key="7">
    <source>
        <dbReference type="ARBA" id="ARBA00023065"/>
    </source>
</evidence>
<evidence type="ECO:0000256" key="5">
    <source>
        <dbReference type="ARBA" id="ARBA00022958"/>
    </source>
</evidence>
<feature type="transmembrane region" description="Helical" evidence="9">
    <location>
        <begin position="526"/>
        <end position="547"/>
    </location>
</feature>
<feature type="transmembrane region" description="Helical" evidence="9">
    <location>
        <begin position="61"/>
        <end position="83"/>
    </location>
</feature>
<evidence type="ECO:0000256" key="6">
    <source>
        <dbReference type="ARBA" id="ARBA00022989"/>
    </source>
</evidence>
<keyword evidence="8 9" id="KW-0472">Membrane</keyword>
<feature type="transmembrane region" description="Helical" evidence="9">
    <location>
        <begin position="379"/>
        <end position="398"/>
    </location>
</feature>
<name>A0ABV4BX39_9MYCO</name>
<dbReference type="Pfam" id="PF03814">
    <property type="entry name" value="KdpA"/>
    <property type="match status" value="1"/>
</dbReference>
<evidence type="ECO:0000313" key="10">
    <source>
        <dbReference type="EMBL" id="MEY8014867.1"/>
    </source>
</evidence>